<feature type="transmembrane region" description="Helical" evidence="1">
    <location>
        <begin position="129"/>
        <end position="149"/>
    </location>
</feature>
<dbReference type="PANTHER" id="PTHR22911:SF103">
    <property type="entry name" value="BLR2811 PROTEIN"/>
    <property type="match status" value="1"/>
</dbReference>
<feature type="transmembrane region" description="Helical" evidence="1">
    <location>
        <begin position="220"/>
        <end position="239"/>
    </location>
</feature>
<accession>A0A839IY14</accession>
<evidence type="ECO:0000313" key="3">
    <source>
        <dbReference type="EMBL" id="MBB1488976.1"/>
    </source>
</evidence>
<evidence type="ECO:0000313" key="4">
    <source>
        <dbReference type="Proteomes" id="UP000565262"/>
    </source>
</evidence>
<dbReference type="InterPro" id="IPR000620">
    <property type="entry name" value="EamA_dom"/>
</dbReference>
<name>A0A839IY14_9GAMM</name>
<dbReference type="Proteomes" id="UP000565262">
    <property type="component" value="Unassembled WGS sequence"/>
</dbReference>
<feature type="domain" description="EamA" evidence="2">
    <location>
        <begin position="11"/>
        <end position="123"/>
    </location>
</feature>
<dbReference type="InterPro" id="IPR037185">
    <property type="entry name" value="EmrE-like"/>
</dbReference>
<feature type="transmembrane region" description="Helical" evidence="1">
    <location>
        <begin position="55"/>
        <end position="73"/>
    </location>
</feature>
<feature type="transmembrane region" description="Helical" evidence="1">
    <location>
        <begin position="245"/>
        <end position="265"/>
    </location>
</feature>
<feature type="transmembrane region" description="Helical" evidence="1">
    <location>
        <begin position="22"/>
        <end position="43"/>
    </location>
</feature>
<reference evidence="3 4" key="1">
    <citation type="submission" date="2020-08" db="EMBL/GenBank/DDBJ databases">
        <title>Oceanospirillum sp. nov. isolated from marine sediment.</title>
        <authorList>
            <person name="Ji X."/>
        </authorList>
    </citation>
    <scope>NUCLEOTIDE SEQUENCE [LARGE SCALE GENOMIC DNA]</scope>
    <source>
        <strain evidence="3 4">D5</strain>
    </source>
</reference>
<dbReference type="Pfam" id="PF00892">
    <property type="entry name" value="EamA"/>
    <property type="match status" value="2"/>
</dbReference>
<feature type="transmembrane region" description="Helical" evidence="1">
    <location>
        <begin position="161"/>
        <end position="182"/>
    </location>
</feature>
<dbReference type="GO" id="GO:0016020">
    <property type="term" value="C:membrane"/>
    <property type="evidence" value="ECO:0007669"/>
    <property type="project" value="InterPro"/>
</dbReference>
<comment type="caution">
    <text evidence="3">The sequence shown here is derived from an EMBL/GenBank/DDBJ whole genome shotgun (WGS) entry which is preliminary data.</text>
</comment>
<dbReference type="PANTHER" id="PTHR22911">
    <property type="entry name" value="ACYL-MALONYL CONDENSING ENZYME-RELATED"/>
    <property type="match status" value="1"/>
</dbReference>
<feature type="transmembrane region" description="Helical" evidence="1">
    <location>
        <begin position="107"/>
        <end position="123"/>
    </location>
</feature>
<protein>
    <submittedName>
        <fullName evidence="3">DMT family transporter</fullName>
    </submittedName>
</protein>
<proteinExistence type="predicted"/>
<organism evidence="3 4">
    <name type="scientific">Oceanospirillum sediminis</name>
    <dbReference type="NCBI Taxonomy" id="2760088"/>
    <lineage>
        <taxon>Bacteria</taxon>
        <taxon>Pseudomonadati</taxon>
        <taxon>Pseudomonadota</taxon>
        <taxon>Gammaproteobacteria</taxon>
        <taxon>Oceanospirillales</taxon>
        <taxon>Oceanospirillaceae</taxon>
        <taxon>Oceanospirillum</taxon>
    </lineage>
</organism>
<evidence type="ECO:0000256" key="1">
    <source>
        <dbReference type="SAM" id="Phobius"/>
    </source>
</evidence>
<gene>
    <name evidence="3" type="ORF">H4O21_20405</name>
</gene>
<feature type="domain" description="EamA" evidence="2">
    <location>
        <begin position="131"/>
        <end position="260"/>
    </location>
</feature>
<feature type="transmembrane region" description="Helical" evidence="1">
    <location>
        <begin position="79"/>
        <end position="100"/>
    </location>
</feature>
<keyword evidence="4" id="KW-1185">Reference proteome</keyword>
<feature type="transmembrane region" description="Helical" evidence="1">
    <location>
        <begin position="188"/>
        <end position="208"/>
    </location>
</feature>
<dbReference type="SUPFAM" id="SSF103481">
    <property type="entry name" value="Multidrug resistance efflux transporter EmrE"/>
    <property type="match status" value="2"/>
</dbReference>
<sequence length="274" mass="29293">MALIPVGDSAGKLLTEAGLSPIFVAWSRLLVGFICILPFSGIKASEVKSLLDWRLLFRAGLFTGAIFCMITALKTESIANVFGIFFIGPIIAYFLSALVLKEQITTLRSILLMIGFLGVLLVVKPGFGVSSGLLFALIAGTLYGCMLVANRWLSAFFRPRLILLSTLLAGGVALTPIGIETLPESVDGWLVAMVLISSIASALGNLIIIEANRRLDANVVAPFVYSQLVAAAILGVVLFNDWPDVYSLIGLVIIFSSGILSFVLANRKKARQTA</sequence>
<dbReference type="EMBL" id="JACJFM010000040">
    <property type="protein sequence ID" value="MBB1488976.1"/>
    <property type="molecule type" value="Genomic_DNA"/>
</dbReference>
<dbReference type="AlphaFoldDB" id="A0A839IY14"/>
<keyword evidence="1" id="KW-0812">Transmembrane</keyword>
<keyword evidence="1" id="KW-1133">Transmembrane helix</keyword>
<evidence type="ECO:0000259" key="2">
    <source>
        <dbReference type="Pfam" id="PF00892"/>
    </source>
</evidence>
<keyword evidence="1" id="KW-0472">Membrane</keyword>